<keyword evidence="3" id="KW-1003">Cell membrane</keyword>
<evidence type="ECO:0000256" key="2">
    <source>
        <dbReference type="ARBA" id="ARBA00022448"/>
    </source>
</evidence>
<dbReference type="OrthoDB" id="8953821at2"/>
<evidence type="ECO:0000256" key="3">
    <source>
        <dbReference type="ARBA" id="ARBA00022475"/>
    </source>
</evidence>
<dbReference type="InterPro" id="IPR011701">
    <property type="entry name" value="MFS"/>
</dbReference>
<dbReference type="InterPro" id="IPR005829">
    <property type="entry name" value="Sugar_transporter_CS"/>
</dbReference>
<sequence>MKPSTNREAAAQQAITVSPTSRRRAMWASMLGSAVEFYEFTIYAYLAVVFAPLFFPAGDVFASTLAALAVYVGGYVARPVGGLIFGALGDRFGRRPVLMTTIFLMGGAASLVGLLPTYDQIGVLAPILLVVLRLVQGFSAGGELTGALTFIVESAPPNRRAVYASLPALGVAIGLGLAALVTAASSAIFTSSMESWGWRVPFLLSIPLTAACFLLRRRLEDSPEFQAILAAKEVTRTPIRNALRGHLPDILRITGLTVGLLAPSVLGKIYLGVYLIQTQKMSPVPVYATLGGLILLTAALIPVMGRVSERIGRRPIALIGFTAYLLLSLPLYMFVASTTSLAAVAPAVLVFLAIEPFMAAAVYATVSELVPARTRYTATSIGFNLGTIVAVAGPYVCGQLILMTNWDAAPGVWGIAGALLGLLTLAVTRETRGEQLAR</sequence>
<keyword evidence="8" id="KW-1185">Reference proteome</keyword>
<dbReference type="RefSeq" id="WP_112285195.1">
    <property type="nucleotide sequence ID" value="NZ_MASW01000007.1"/>
</dbReference>
<dbReference type="EMBL" id="MASW01000007">
    <property type="protein sequence ID" value="PXY19266.1"/>
    <property type="molecule type" value="Genomic_DNA"/>
</dbReference>
<name>A0A2V4AJC3_9PSEU</name>
<evidence type="ECO:0000313" key="7">
    <source>
        <dbReference type="EMBL" id="PXY19266.1"/>
    </source>
</evidence>
<dbReference type="InterPro" id="IPR036259">
    <property type="entry name" value="MFS_trans_sf"/>
</dbReference>
<dbReference type="PROSITE" id="PS00216">
    <property type="entry name" value="SUGAR_TRANSPORT_1"/>
    <property type="match status" value="1"/>
</dbReference>
<keyword evidence="4" id="KW-0812">Transmembrane</keyword>
<dbReference type="PROSITE" id="PS50850">
    <property type="entry name" value="MFS"/>
    <property type="match status" value="1"/>
</dbReference>
<dbReference type="PANTHER" id="PTHR43045:SF1">
    <property type="entry name" value="SHIKIMATE TRANSPORTER"/>
    <property type="match status" value="1"/>
</dbReference>
<keyword evidence="5" id="KW-1133">Transmembrane helix</keyword>
<dbReference type="SUPFAM" id="SSF103473">
    <property type="entry name" value="MFS general substrate transporter"/>
    <property type="match status" value="1"/>
</dbReference>
<evidence type="ECO:0000256" key="5">
    <source>
        <dbReference type="ARBA" id="ARBA00022989"/>
    </source>
</evidence>
<evidence type="ECO:0000256" key="4">
    <source>
        <dbReference type="ARBA" id="ARBA00022692"/>
    </source>
</evidence>
<dbReference type="GO" id="GO:0005886">
    <property type="term" value="C:plasma membrane"/>
    <property type="evidence" value="ECO:0007669"/>
    <property type="project" value="UniProtKB-SubCell"/>
</dbReference>
<evidence type="ECO:0000256" key="6">
    <source>
        <dbReference type="ARBA" id="ARBA00023136"/>
    </source>
</evidence>
<dbReference type="InterPro" id="IPR020846">
    <property type="entry name" value="MFS_dom"/>
</dbReference>
<dbReference type="Gene3D" id="1.20.1250.20">
    <property type="entry name" value="MFS general substrate transporter like domains"/>
    <property type="match status" value="1"/>
</dbReference>
<keyword evidence="2" id="KW-0813">Transport</keyword>
<protein>
    <submittedName>
        <fullName evidence="7">Transporter</fullName>
    </submittedName>
</protein>
<evidence type="ECO:0000313" key="8">
    <source>
        <dbReference type="Proteomes" id="UP000249915"/>
    </source>
</evidence>
<comment type="caution">
    <text evidence="7">The sequence shown here is derived from an EMBL/GenBank/DDBJ whole genome shotgun (WGS) entry which is preliminary data.</text>
</comment>
<keyword evidence="6" id="KW-0472">Membrane</keyword>
<organism evidence="7 8">
    <name type="scientific">Prauserella muralis</name>
    <dbReference type="NCBI Taxonomy" id="588067"/>
    <lineage>
        <taxon>Bacteria</taxon>
        <taxon>Bacillati</taxon>
        <taxon>Actinomycetota</taxon>
        <taxon>Actinomycetes</taxon>
        <taxon>Pseudonocardiales</taxon>
        <taxon>Pseudonocardiaceae</taxon>
        <taxon>Prauserella</taxon>
    </lineage>
</organism>
<dbReference type="GO" id="GO:0022857">
    <property type="term" value="F:transmembrane transporter activity"/>
    <property type="evidence" value="ECO:0007669"/>
    <property type="project" value="InterPro"/>
</dbReference>
<reference evidence="7 8" key="1">
    <citation type="submission" date="2016-07" db="EMBL/GenBank/DDBJ databases">
        <title>Draft genome sequence of Prauserella muralis DSM 45305, isolated from a mould-covered wall in an indoor environment.</title>
        <authorList>
            <person name="Ruckert C."/>
            <person name="Albersmeier A."/>
            <person name="Jiang C.-L."/>
            <person name="Jiang Y."/>
            <person name="Kalinowski J."/>
            <person name="Schneider O."/>
            <person name="Winkler A."/>
            <person name="Zotchev S.B."/>
        </authorList>
    </citation>
    <scope>NUCLEOTIDE SEQUENCE [LARGE SCALE GENOMIC DNA]</scope>
    <source>
        <strain evidence="7 8">DSM 45305</strain>
    </source>
</reference>
<dbReference type="Proteomes" id="UP000249915">
    <property type="component" value="Unassembled WGS sequence"/>
</dbReference>
<evidence type="ECO:0000256" key="1">
    <source>
        <dbReference type="ARBA" id="ARBA00004651"/>
    </source>
</evidence>
<gene>
    <name evidence="7" type="ORF">BAY60_31290</name>
</gene>
<dbReference type="PROSITE" id="PS00217">
    <property type="entry name" value="SUGAR_TRANSPORT_2"/>
    <property type="match status" value="1"/>
</dbReference>
<comment type="subcellular location">
    <subcellularLocation>
        <location evidence="1">Cell membrane</location>
        <topology evidence="1">Multi-pass membrane protein</topology>
    </subcellularLocation>
</comment>
<dbReference type="PANTHER" id="PTHR43045">
    <property type="entry name" value="SHIKIMATE TRANSPORTER"/>
    <property type="match status" value="1"/>
</dbReference>
<dbReference type="AlphaFoldDB" id="A0A2V4AJC3"/>
<accession>A0A2V4AJC3</accession>
<dbReference type="Pfam" id="PF07690">
    <property type="entry name" value="MFS_1"/>
    <property type="match status" value="1"/>
</dbReference>
<proteinExistence type="predicted"/>